<dbReference type="EMBL" id="FQZL01000055">
    <property type="protein sequence ID" value="SHJ89157.1"/>
    <property type="molecule type" value="Genomic_DNA"/>
</dbReference>
<feature type="domain" description="Methylmalonyl-CoA mutase alpha/beta chain catalytic" evidence="2">
    <location>
        <begin position="29"/>
        <end position="342"/>
    </location>
</feature>
<dbReference type="InterPro" id="IPR006099">
    <property type="entry name" value="MeMalonylCoA_mutase_a/b_cat"/>
</dbReference>
<evidence type="ECO:0000313" key="5">
    <source>
        <dbReference type="Proteomes" id="UP000184052"/>
    </source>
</evidence>
<dbReference type="AlphaFoldDB" id="A0A1M6MZK4"/>
<reference evidence="3 5" key="1">
    <citation type="submission" date="2016-11" db="EMBL/GenBank/DDBJ databases">
        <authorList>
            <person name="Jaros S."/>
            <person name="Januszkiewicz K."/>
            <person name="Wedrychowicz H."/>
        </authorList>
    </citation>
    <scope>NUCLEOTIDE SEQUENCE [LARGE SCALE GENOMIC DNA]</scope>
    <source>
        <strain evidence="3 5">DSM 17477</strain>
    </source>
</reference>
<dbReference type="InterPro" id="IPR006098">
    <property type="entry name" value="MMCoA_mutase_a_cat"/>
</dbReference>
<dbReference type="PANTHER" id="PTHR48101">
    <property type="entry name" value="METHYLMALONYL-COA MUTASE, MITOCHONDRIAL-RELATED"/>
    <property type="match status" value="1"/>
</dbReference>
<feature type="non-terminal residue" evidence="3">
    <location>
        <position position="343"/>
    </location>
</feature>
<name>A0A1M6MZK4_9FIRM</name>
<keyword evidence="1" id="KW-0413">Isomerase</keyword>
<gene>
    <name evidence="3" type="ORF">SAMN02745751_03642</name>
    <name evidence="4" type="ORF">SAMN02745751_03648</name>
</gene>
<dbReference type="SUPFAM" id="SSF51703">
    <property type="entry name" value="Cobalamin (vitamin B12)-dependent enzymes"/>
    <property type="match status" value="1"/>
</dbReference>
<dbReference type="GO" id="GO:0004494">
    <property type="term" value="F:methylmalonyl-CoA mutase activity"/>
    <property type="evidence" value="ECO:0007669"/>
    <property type="project" value="InterPro"/>
</dbReference>
<dbReference type="PANTHER" id="PTHR48101:SF1">
    <property type="entry name" value="METHYLMALONYL-COA MUTASE, LARGE SUBUNIT"/>
    <property type="match status" value="1"/>
</dbReference>
<sequence>MSENNIIKSEMNKWEQGPLAKTLSKVSERENVPEKRIYTPLDVDLSNEHYVEKIGFPGQYPMTRGGQPTMYRGRYWTMRSYSGFATAKETNERFRYLLDQGVTGLSVAFDMPTQIGYDSDNPISEGEVGKVGVAIDSLEDMEVLFNGIPLDKVSTSMTINAPASVILAMYQAVGEKQGVAPELLRGTTQNDVLKEYIARGTYIYPPRPSMRLTANIFEYCKNNIPKWNTISLGAYHIREAGANSTQEIAFAFANAIDYIQAAVDVGLDIDDFAGRISWIFTADMNVLEEVAKFRAARRLWAKILKERFGAKNPKSMMLRVHTHTSGSVLTAQQPVNNVVRVAL</sequence>
<dbReference type="Gene3D" id="3.20.20.240">
    <property type="entry name" value="Methylmalonyl-CoA mutase"/>
    <property type="match status" value="1"/>
</dbReference>
<dbReference type="Proteomes" id="UP000184052">
    <property type="component" value="Unassembled WGS sequence"/>
</dbReference>
<dbReference type="InterPro" id="IPR016176">
    <property type="entry name" value="Cbl-dep_enz_cat"/>
</dbReference>
<dbReference type="STRING" id="1121476.SAMN02745751_03642"/>
<dbReference type="GO" id="GO:0031419">
    <property type="term" value="F:cobalamin binding"/>
    <property type="evidence" value="ECO:0007669"/>
    <property type="project" value="InterPro"/>
</dbReference>
<keyword evidence="5" id="KW-1185">Reference proteome</keyword>
<dbReference type="Pfam" id="PF01642">
    <property type="entry name" value="MM_CoA_mutase"/>
    <property type="match status" value="1"/>
</dbReference>
<organism evidence="3 5">
    <name type="scientific">Dethiosulfatibacter aminovorans DSM 17477</name>
    <dbReference type="NCBI Taxonomy" id="1121476"/>
    <lineage>
        <taxon>Bacteria</taxon>
        <taxon>Bacillati</taxon>
        <taxon>Bacillota</taxon>
        <taxon>Tissierellia</taxon>
        <taxon>Dethiosulfatibacter</taxon>
    </lineage>
</organism>
<dbReference type="EMBL" id="FQZL01000053">
    <property type="protein sequence ID" value="SHJ88812.1"/>
    <property type="molecule type" value="Genomic_DNA"/>
</dbReference>
<protein>
    <submittedName>
        <fullName evidence="3">Methylmalonyl-CoA mutase N-terminal domain-containing protein</fullName>
    </submittedName>
</protein>
<evidence type="ECO:0000313" key="3">
    <source>
        <dbReference type="EMBL" id="SHJ88812.1"/>
    </source>
</evidence>
<accession>A0A1M6MZK4</accession>
<evidence type="ECO:0000259" key="2">
    <source>
        <dbReference type="Pfam" id="PF01642"/>
    </source>
</evidence>
<proteinExistence type="predicted"/>
<evidence type="ECO:0000313" key="4">
    <source>
        <dbReference type="EMBL" id="SHJ89157.1"/>
    </source>
</evidence>
<dbReference type="NCBIfam" id="TIGR00641">
    <property type="entry name" value="acid_CoA_mut_N"/>
    <property type="match status" value="1"/>
</dbReference>
<evidence type="ECO:0000256" key="1">
    <source>
        <dbReference type="ARBA" id="ARBA00023235"/>
    </source>
</evidence>